<dbReference type="Pfam" id="PF05762">
    <property type="entry name" value="VWA_CoxE"/>
    <property type="match status" value="1"/>
</dbReference>
<dbReference type="AlphaFoldDB" id="A0A915YDM5"/>
<dbReference type="InterPro" id="IPR050458">
    <property type="entry name" value="LolB"/>
</dbReference>
<dbReference type="InterPro" id="IPR036465">
    <property type="entry name" value="vWFA_dom_sf"/>
</dbReference>
<dbReference type="Proteomes" id="UP001060919">
    <property type="component" value="Chromosome"/>
</dbReference>
<keyword evidence="3" id="KW-1185">Reference proteome</keyword>
<dbReference type="EMBL" id="AP026867">
    <property type="protein sequence ID" value="BDS11174.1"/>
    <property type="molecule type" value="Genomic_DNA"/>
</dbReference>
<evidence type="ECO:0000313" key="2">
    <source>
        <dbReference type="EMBL" id="BDS11174.1"/>
    </source>
</evidence>
<feature type="domain" description="VWFA" evidence="1">
    <location>
        <begin position="201"/>
        <end position="360"/>
    </location>
</feature>
<accession>A0A915YDM5</accession>
<dbReference type="PANTHER" id="PTHR30634:SF16">
    <property type="entry name" value="OUTER-MEMBRANE LIPOPROTEIN LOLB"/>
    <property type="match status" value="1"/>
</dbReference>
<dbReference type="CDD" id="cd01462">
    <property type="entry name" value="VWA_YIEM_type"/>
    <property type="match status" value="1"/>
</dbReference>
<dbReference type="InterPro" id="IPR002035">
    <property type="entry name" value="VWF_A"/>
</dbReference>
<dbReference type="KEGG" id="aup:AsAng_0018850"/>
<dbReference type="SMART" id="SM00327">
    <property type="entry name" value="VWA"/>
    <property type="match status" value="1"/>
</dbReference>
<name>A0A915YDM5_9BACT</name>
<dbReference type="PANTHER" id="PTHR30634">
    <property type="entry name" value="OUTER MEMBRANE LOLAB LIPOPROTEIN INSERTION APPARATUS"/>
    <property type="match status" value="1"/>
</dbReference>
<protein>
    <submittedName>
        <fullName evidence="2">VWA domain-containing protein</fullName>
    </submittedName>
</protein>
<organism evidence="2 3">
    <name type="scientific">Aureispira anguillae</name>
    <dbReference type="NCBI Taxonomy" id="2864201"/>
    <lineage>
        <taxon>Bacteria</taxon>
        <taxon>Pseudomonadati</taxon>
        <taxon>Bacteroidota</taxon>
        <taxon>Saprospiria</taxon>
        <taxon>Saprospirales</taxon>
        <taxon>Saprospiraceae</taxon>
        <taxon>Aureispira</taxon>
    </lineage>
</organism>
<evidence type="ECO:0000259" key="1">
    <source>
        <dbReference type="SMART" id="SM00327"/>
    </source>
</evidence>
<dbReference type="Gene3D" id="3.40.50.410">
    <property type="entry name" value="von Willebrand factor, type A domain"/>
    <property type="match status" value="1"/>
</dbReference>
<proteinExistence type="predicted"/>
<reference evidence="2" key="1">
    <citation type="submission" date="2022-09" db="EMBL/GenBank/DDBJ databases">
        <title>Aureispira anguillicida sp. nov., isolated from Leptocephalus of Japanese eel Anguilla japonica.</title>
        <authorList>
            <person name="Yuasa K."/>
            <person name="Mekata T."/>
            <person name="Ikunari K."/>
        </authorList>
    </citation>
    <scope>NUCLEOTIDE SEQUENCE</scope>
    <source>
        <strain evidence="2">EL160426</strain>
    </source>
</reference>
<dbReference type="SUPFAM" id="SSF53300">
    <property type="entry name" value="vWA-like"/>
    <property type="match status" value="1"/>
</dbReference>
<sequence length="380" mass="42552">MESIRFDRSQRWRLILGKKAEEEEQVALGVEGMEMDAALDALYETGQKGGLGSSAPKVNRWLGDIRKYFPTQVVQVMQKDALDNLGLKQMLLEPELLNNVEADVHLVGTLLSLNQVIPSKTKETARLVIQKVVEDLKKRLEYPLLEAIKGALNQTVRNRRPKFKEINWGKTIRANLKHYQTDYKTIIPHQLIGYGRKGQALKEIILCIDQSGSMASSVVYSSIFAAVLASLPAIKTHMVVFDTAVADLTKEMDDPVDLLFGTQLGGGTDIHKALNYVETLIKRPDDTVLILISDLYEGGNEERMLQQAQNIRKKGVNFISLLALNDEGAPIYDKHVAARYYSMGIPVFACTPDLFPSMMAAALKKTDIHTWMAKNNIVKR</sequence>
<gene>
    <name evidence="2" type="ORF">AsAng_0018850</name>
</gene>
<dbReference type="RefSeq" id="WP_264792377.1">
    <property type="nucleotide sequence ID" value="NZ_AP026867.1"/>
</dbReference>
<evidence type="ECO:0000313" key="3">
    <source>
        <dbReference type="Proteomes" id="UP001060919"/>
    </source>
</evidence>
<dbReference type="InterPro" id="IPR008912">
    <property type="entry name" value="Uncharacterised_CoxE"/>
</dbReference>